<reference evidence="5" key="1">
    <citation type="submission" date="2013-05" db="EMBL/GenBank/DDBJ databases">
        <title>Genome assembly of Cystobacter fuscus DSM 2262.</title>
        <authorList>
            <person name="Sharma G."/>
            <person name="Khatri I."/>
            <person name="Kaur C."/>
            <person name="Mayilraj S."/>
            <person name="Subramanian S."/>
        </authorList>
    </citation>
    <scope>NUCLEOTIDE SEQUENCE [LARGE SCALE GENOMIC DNA]</scope>
    <source>
        <strain evidence="5">DSM 2262</strain>
    </source>
</reference>
<keyword evidence="2 3" id="KW-0808">Transferase</keyword>
<dbReference type="InterPro" id="IPR000794">
    <property type="entry name" value="Beta-ketoacyl_synthase"/>
</dbReference>
<dbReference type="SMART" id="SM00825">
    <property type="entry name" value="PKS_KS"/>
    <property type="match status" value="1"/>
</dbReference>
<evidence type="ECO:0000259" key="4">
    <source>
        <dbReference type="PROSITE" id="PS52004"/>
    </source>
</evidence>
<dbReference type="InterPro" id="IPR014030">
    <property type="entry name" value="Ketoacyl_synth_N"/>
</dbReference>
<dbReference type="RefSeq" id="WP_002624243.1">
    <property type="nucleotide sequence ID" value="NZ_ANAH02000026.1"/>
</dbReference>
<dbReference type="Proteomes" id="UP000011682">
    <property type="component" value="Unassembled WGS sequence"/>
</dbReference>
<evidence type="ECO:0000256" key="2">
    <source>
        <dbReference type="ARBA" id="ARBA00022679"/>
    </source>
</evidence>
<name>S9P170_CYSF2</name>
<dbReference type="GO" id="GO:0004315">
    <property type="term" value="F:3-oxoacyl-[acyl-carrier-protein] synthase activity"/>
    <property type="evidence" value="ECO:0007669"/>
    <property type="project" value="TreeGrafter"/>
</dbReference>
<dbReference type="SUPFAM" id="SSF53901">
    <property type="entry name" value="Thiolase-like"/>
    <property type="match status" value="1"/>
</dbReference>
<dbReference type="InterPro" id="IPR016039">
    <property type="entry name" value="Thiolase-like"/>
</dbReference>
<proteinExistence type="inferred from homology"/>
<dbReference type="PANTHER" id="PTHR11712">
    <property type="entry name" value="POLYKETIDE SYNTHASE-RELATED"/>
    <property type="match status" value="1"/>
</dbReference>
<protein>
    <submittedName>
        <fullName evidence="5">3-oxoacyl-[acyl-carrier protein] synthase</fullName>
    </submittedName>
</protein>
<dbReference type="Gene3D" id="3.40.47.10">
    <property type="match status" value="2"/>
</dbReference>
<evidence type="ECO:0000313" key="5">
    <source>
        <dbReference type="EMBL" id="EPX58200.1"/>
    </source>
</evidence>
<dbReference type="GO" id="GO:0006633">
    <property type="term" value="P:fatty acid biosynthetic process"/>
    <property type="evidence" value="ECO:0007669"/>
    <property type="project" value="TreeGrafter"/>
</dbReference>
<evidence type="ECO:0000256" key="1">
    <source>
        <dbReference type="ARBA" id="ARBA00008467"/>
    </source>
</evidence>
<dbReference type="InterPro" id="IPR020841">
    <property type="entry name" value="PKS_Beta-ketoAc_synthase_dom"/>
</dbReference>
<dbReference type="PANTHER" id="PTHR11712:SF336">
    <property type="entry name" value="3-OXOACYL-[ACYL-CARRIER-PROTEIN] SYNTHASE, MITOCHONDRIAL"/>
    <property type="match status" value="1"/>
</dbReference>
<evidence type="ECO:0000256" key="3">
    <source>
        <dbReference type="RuleBase" id="RU003694"/>
    </source>
</evidence>
<comment type="caution">
    <text evidence="5">The sequence shown here is derived from an EMBL/GenBank/DDBJ whole genome shotgun (WGS) entry which is preliminary data.</text>
</comment>
<dbReference type="Pfam" id="PF00109">
    <property type="entry name" value="ketoacyl-synt"/>
    <property type="match status" value="1"/>
</dbReference>
<dbReference type="PROSITE" id="PS52004">
    <property type="entry name" value="KS3_2"/>
    <property type="match status" value="1"/>
</dbReference>
<dbReference type="EMBL" id="ANAH02000026">
    <property type="protein sequence ID" value="EPX58200.1"/>
    <property type="molecule type" value="Genomic_DNA"/>
</dbReference>
<dbReference type="GO" id="GO:0005829">
    <property type="term" value="C:cytosol"/>
    <property type="evidence" value="ECO:0007669"/>
    <property type="project" value="TreeGrafter"/>
</dbReference>
<dbReference type="CDD" id="cd00834">
    <property type="entry name" value="KAS_I_II"/>
    <property type="match status" value="1"/>
</dbReference>
<accession>S9P170</accession>
<evidence type="ECO:0000313" key="6">
    <source>
        <dbReference type="Proteomes" id="UP000011682"/>
    </source>
</evidence>
<gene>
    <name evidence="5" type="ORF">D187_004237</name>
</gene>
<feature type="domain" description="Ketosynthase family 3 (KS3)" evidence="4">
    <location>
        <begin position="1"/>
        <end position="410"/>
    </location>
</feature>
<organism evidence="5 6">
    <name type="scientific">Cystobacter fuscus (strain ATCC 25194 / DSM 2262 / NBRC 100088 / M29)</name>
    <dbReference type="NCBI Taxonomy" id="1242864"/>
    <lineage>
        <taxon>Bacteria</taxon>
        <taxon>Pseudomonadati</taxon>
        <taxon>Myxococcota</taxon>
        <taxon>Myxococcia</taxon>
        <taxon>Myxococcales</taxon>
        <taxon>Cystobacterineae</taxon>
        <taxon>Archangiaceae</taxon>
        <taxon>Cystobacter</taxon>
    </lineage>
</organism>
<dbReference type="AlphaFoldDB" id="S9P170"/>
<dbReference type="InterPro" id="IPR014031">
    <property type="entry name" value="Ketoacyl_synth_C"/>
</dbReference>
<comment type="similarity">
    <text evidence="1 3">Belongs to the thiolase-like superfamily. Beta-ketoacyl-ACP synthases family.</text>
</comment>
<dbReference type="Pfam" id="PF02801">
    <property type="entry name" value="Ketoacyl-synt_C"/>
    <property type="match status" value="1"/>
</dbReference>
<dbReference type="eggNOG" id="COG0304">
    <property type="taxonomic scope" value="Bacteria"/>
</dbReference>
<sequence>MAITGIGPILPGTFSVESFWAHLRQGRSQIGLLDRFDTTDFAVKLAAQVRDFDYKKFLPKLPEKFAARYSREILIVMAALEQARRDAGLAQDDVSPSRMGFVTSNSRGPMEWWCNKLEAHFEGEGSFVGHDMIPGLPGTPTSMAAMYSGIQGLVMNLSSACVGGYQALHVALRELESDTADVMFVGGYEFPLFRPMLEIYGANNLLTRETVASEAMKPYDSRRDGFAFGEGAMVLSLERLDRAVARGARIYALVDGVGCMNENNHPTSMDLTGEVTANFLRGVLRTVGRSLDGIDYFCGHGTATRYNDMAEGRAIKALYGDTTLRSQWAPMTSVKPIFGHMMGASGVVNIAASALMIHNQCLCPNINLEQPDPDCDWDHVAEGARETSVNQVLSMAFAIGSQTSAVAMSAPA</sequence>
<keyword evidence="6" id="KW-1185">Reference proteome</keyword>